<dbReference type="AlphaFoldDB" id="A0AAE0HTR9"/>
<proteinExistence type="predicted"/>
<sequence length="313" mass="35285">MGVPSVGLGGDFADDCSDLGYRMPAPDRLLGWERLCESSLEFVLTTQFTTDTFATAGDAVCVDPQALILYQPQPSRSDDDRNVVAHPVTDSCDTPQPSQHLVPLNQASIPLWESKKSVIEHLYLNMNLLVNDVIEVMKKSHEFSATRRMYRRKFEKWGWQKYNKRDRGTKTCIRSKNETSRLKSNLAGPVDEFTTPSAQDMGLLGIWVLLGTQLFTRPVDDEITQHKGRVAQDMPSFVLKWLDTIPETNTVEGPFRTTMVNRLISNCADFFRGLHELVRSGGSPVQGRLYLDSIFGRIAREVELSNLEGIVLF</sequence>
<organism evidence="2 3">
    <name type="scientific">Apodospora peruviana</name>
    <dbReference type="NCBI Taxonomy" id="516989"/>
    <lineage>
        <taxon>Eukaryota</taxon>
        <taxon>Fungi</taxon>
        <taxon>Dikarya</taxon>
        <taxon>Ascomycota</taxon>
        <taxon>Pezizomycotina</taxon>
        <taxon>Sordariomycetes</taxon>
        <taxon>Sordariomycetidae</taxon>
        <taxon>Sordariales</taxon>
        <taxon>Lasiosphaeriaceae</taxon>
        <taxon>Apodospora</taxon>
    </lineage>
</organism>
<dbReference type="PANTHER" id="PTHR38788:SF3">
    <property type="entry name" value="CLR5 DOMAIN-CONTAINING PROTEIN"/>
    <property type="match status" value="1"/>
</dbReference>
<name>A0AAE0HTR9_9PEZI</name>
<gene>
    <name evidence="2" type="ORF">B0H66DRAFT_595985</name>
</gene>
<feature type="domain" description="Clr5" evidence="1">
    <location>
        <begin position="112"/>
        <end position="161"/>
    </location>
</feature>
<dbReference type="InterPro" id="IPR025676">
    <property type="entry name" value="Clr5_dom"/>
</dbReference>
<dbReference type="Proteomes" id="UP001283341">
    <property type="component" value="Unassembled WGS sequence"/>
</dbReference>
<accession>A0AAE0HTR9</accession>
<comment type="caution">
    <text evidence="2">The sequence shown here is derived from an EMBL/GenBank/DDBJ whole genome shotgun (WGS) entry which is preliminary data.</text>
</comment>
<evidence type="ECO:0000313" key="2">
    <source>
        <dbReference type="EMBL" id="KAK3312434.1"/>
    </source>
</evidence>
<protein>
    <submittedName>
        <fullName evidence="2">Clr5 domain-containing protein</fullName>
    </submittedName>
</protein>
<dbReference type="PANTHER" id="PTHR38788">
    <property type="entry name" value="CLR5 DOMAIN-CONTAINING PROTEIN"/>
    <property type="match status" value="1"/>
</dbReference>
<reference evidence="2" key="1">
    <citation type="journal article" date="2023" name="Mol. Phylogenet. Evol.">
        <title>Genome-scale phylogeny and comparative genomics of the fungal order Sordariales.</title>
        <authorList>
            <person name="Hensen N."/>
            <person name="Bonometti L."/>
            <person name="Westerberg I."/>
            <person name="Brannstrom I.O."/>
            <person name="Guillou S."/>
            <person name="Cros-Aarteil S."/>
            <person name="Calhoun S."/>
            <person name="Haridas S."/>
            <person name="Kuo A."/>
            <person name="Mondo S."/>
            <person name="Pangilinan J."/>
            <person name="Riley R."/>
            <person name="LaButti K."/>
            <person name="Andreopoulos B."/>
            <person name="Lipzen A."/>
            <person name="Chen C."/>
            <person name="Yan M."/>
            <person name="Daum C."/>
            <person name="Ng V."/>
            <person name="Clum A."/>
            <person name="Steindorff A."/>
            <person name="Ohm R.A."/>
            <person name="Martin F."/>
            <person name="Silar P."/>
            <person name="Natvig D.O."/>
            <person name="Lalanne C."/>
            <person name="Gautier V."/>
            <person name="Ament-Velasquez S.L."/>
            <person name="Kruys A."/>
            <person name="Hutchinson M.I."/>
            <person name="Powell A.J."/>
            <person name="Barry K."/>
            <person name="Miller A.N."/>
            <person name="Grigoriev I.V."/>
            <person name="Debuchy R."/>
            <person name="Gladieux P."/>
            <person name="Hiltunen Thoren M."/>
            <person name="Johannesson H."/>
        </authorList>
    </citation>
    <scope>NUCLEOTIDE SEQUENCE</scope>
    <source>
        <strain evidence="2">CBS 118394</strain>
    </source>
</reference>
<evidence type="ECO:0000313" key="3">
    <source>
        <dbReference type="Proteomes" id="UP001283341"/>
    </source>
</evidence>
<dbReference type="Pfam" id="PF14420">
    <property type="entry name" value="Clr5"/>
    <property type="match status" value="1"/>
</dbReference>
<reference evidence="2" key="2">
    <citation type="submission" date="2023-06" db="EMBL/GenBank/DDBJ databases">
        <authorList>
            <consortium name="Lawrence Berkeley National Laboratory"/>
            <person name="Haridas S."/>
            <person name="Hensen N."/>
            <person name="Bonometti L."/>
            <person name="Westerberg I."/>
            <person name="Brannstrom I.O."/>
            <person name="Guillou S."/>
            <person name="Cros-Aarteil S."/>
            <person name="Calhoun S."/>
            <person name="Kuo A."/>
            <person name="Mondo S."/>
            <person name="Pangilinan J."/>
            <person name="Riley R."/>
            <person name="Labutti K."/>
            <person name="Andreopoulos B."/>
            <person name="Lipzen A."/>
            <person name="Chen C."/>
            <person name="Yanf M."/>
            <person name="Daum C."/>
            <person name="Ng V."/>
            <person name="Clum A."/>
            <person name="Steindorff A."/>
            <person name="Ohm R."/>
            <person name="Martin F."/>
            <person name="Silar P."/>
            <person name="Natvig D."/>
            <person name="Lalanne C."/>
            <person name="Gautier V."/>
            <person name="Ament-Velasquez S.L."/>
            <person name="Kruys A."/>
            <person name="Hutchinson M.I."/>
            <person name="Powell A.J."/>
            <person name="Barry K."/>
            <person name="Miller A.N."/>
            <person name="Grigoriev I.V."/>
            <person name="Debuchy R."/>
            <person name="Gladieux P."/>
            <person name="Thoren M.H."/>
            <person name="Johannesson H."/>
        </authorList>
    </citation>
    <scope>NUCLEOTIDE SEQUENCE</scope>
    <source>
        <strain evidence="2">CBS 118394</strain>
    </source>
</reference>
<evidence type="ECO:0000259" key="1">
    <source>
        <dbReference type="Pfam" id="PF14420"/>
    </source>
</evidence>
<dbReference type="EMBL" id="JAUEDM010000009">
    <property type="protein sequence ID" value="KAK3312434.1"/>
    <property type="molecule type" value="Genomic_DNA"/>
</dbReference>
<keyword evidence="3" id="KW-1185">Reference proteome</keyword>